<accession>A0ABY6JAV8</accession>
<reference evidence="1" key="1">
    <citation type="submission" date="2022-10" db="EMBL/GenBank/DDBJ databases">
        <title>Chitinophaga sp. nov., isolated from soil.</title>
        <authorList>
            <person name="Jeon C.O."/>
        </authorList>
    </citation>
    <scope>NUCLEOTIDE SEQUENCE</scope>
    <source>
        <strain evidence="1">R8</strain>
    </source>
</reference>
<gene>
    <name evidence="1" type="ORF">MKQ68_10385</name>
</gene>
<proteinExistence type="predicted"/>
<evidence type="ECO:0000313" key="1">
    <source>
        <dbReference type="EMBL" id="UYQ95507.1"/>
    </source>
</evidence>
<organism evidence="1 2">
    <name type="scientific">Chitinophaga horti</name>
    <dbReference type="NCBI Taxonomy" id="2920382"/>
    <lineage>
        <taxon>Bacteria</taxon>
        <taxon>Pseudomonadati</taxon>
        <taxon>Bacteroidota</taxon>
        <taxon>Chitinophagia</taxon>
        <taxon>Chitinophagales</taxon>
        <taxon>Chitinophagaceae</taxon>
        <taxon>Chitinophaga</taxon>
    </lineage>
</organism>
<dbReference type="Proteomes" id="UP001162741">
    <property type="component" value="Chromosome"/>
</dbReference>
<dbReference type="RefSeq" id="WP_264283232.1">
    <property type="nucleotide sequence ID" value="NZ_CP107006.1"/>
</dbReference>
<evidence type="ECO:0000313" key="2">
    <source>
        <dbReference type="Proteomes" id="UP001162741"/>
    </source>
</evidence>
<name>A0ABY6JAV8_9BACT</name>
<keyword evidence="2" id="KW-1185">Reference proteome</keyword>
<sequence length="178" mass="19761">MNNPLRNHSTKCVYRGREGKMLVCELPLECVLPVIDYKGKVTRTLAKAVAYAKNVIANFNFKSIYSSLCRGRRSPYARAISDFFNVPVIRKARLKRYRGEVGDRIGMLVEDDTMVTAVSVCIYNAKGELIEGGPAIIEGESPIWVYTATERNPGARGGRIEVTAADMPGNITVREFVV</sequence>
<dbReference type="EMBL" id="CP107006">
    <property type="protein sequence ID" value="UYQ95507.1"/>
    <property type="molecule type" value="Genomic_DNA"/>
</dbReference>
<protein>
    <submittedName>
        <fullName evidence="1">Uncharacterized protein</fullName>
    </submittedName>
</protein>